<dbReference type="EMBL" id="JACIEN010000007">
    <property type="protein sequence ID" value="MBB4019383.1"/>
    <property type="molecule type" value="Genomic_DNA"/>
</dbReference>
<evidence type="ECO:0000313" key="3">
    <source>
        <dbReference type="Proteomes" id="UP000577362"/>
    </source>
</evidence>
<proteinExistence type="predicted"/>
<gene>
    <name evidence="2" type="ORF">GGR16_004434</name>
</gene>
<dbReference type="GO" id="GO:0004521">
    <property type="term" value="F:RNA endonuclease activity"/>
    <property type="evidence" value="ECO:0007669"/>
    <property type="project" value="TreeGrafter"/>
</dbReference>
<feature type="domain" description="Metallo-beta-lactamase" evidence="1">
    <location>
        <begin position="13"/>
        <end position="204"/>
    </location>
</feature>
<dbReference type="Pfam" id="PF00753">
    <property type="entry name" value="Lactamase_B"/>
    <property type="match status" value="1"/>
</dbReference>
<dbReference type="InterPro" id="IPR001279">
    <property type="entry name" value="Metallo-B-lactamas"/>
</dbReference>
<dbReference type="PANTHER" id="PTHR11203">
    <property type="entry name" value="CLEAVAGE AND POLYADENYLATION SPECIFICITY FACTOR FAMILY MEMBER"/>
    <property type="match status" value="1"/>
</dbReference>
<comment type="caution">
    <text evidence="2">The sequence shown here is derived from an EMBL/GenBank/DDBJ whole genome shotgun (WGS) entry which is preliminary data.</text>
</comment>
<keyword evidence="3" id="KW-1185">Reference proteome</keyword>
<organism evidence="2 3">
    <name type="scientific">Chelatococcus caeni</name>
    <dbReference type="NCBI Taxonomy" id="1348468"/>
    <lineage>
        <taxon>Bacteria</taxon>
        <taxon>Pseudomonadati</taxon>
        <taxon>Pseudomonadota</taxon>
        <taxon>Alphaproteobacteria</taxon>
        <taxon>Hyphomicrobiales</taxon>
        <taxon>Chelatococcaceae</taxon>
        <taxon>Chelatococcus</taxon>
    </lineage>
</organism>
<dbReference type="Proteomes" id="UP000577362">
    <property type="component" value="Unassembled WGS sequence"/>
</dbReference>
<reference evidence="2 3" key="1">
    <citation type="submission" date="2020-08" db="EMBL/GenBank/DDBJ databases">
        <title>Genomic Encyclopedia of Type Strains, Phase IV (KMG-IV): sequencing the most valuable type-strain genomes for metagenomic binning, comparative biology and taxonomic classification.</title>
        <authorList>
            <person name="Goeker M."/>
        </authorList>
    </citation>
    <scope>NUCLEOTIDE SEQUENCE [LARGE SCALE GENOMIC DNA]</scope>
    <source>
        <strain evidence="2 3">DSM 103737</strain>
    </source>
</reference>
<dbReference type="RefSeq" id="WP_183318161.1">
    <property type="nucleotide sequence ID" value="NZ_JACIEN010000007.1"/>
</dbReference>
<dbReference type="SUPFAM" id="SSF56281">
    <property type="entry name" value="Metallo-hydrolase/oxidoreductase"/>
    <property type="match status" value="1"/>
</dbReference>
<dbReference type="Gene3D" id="3.60.15.10">
    <property type="entry name" value="Ribonuclease Z/Hydroxyacylglutathione hydrolase-like"/>
    <property type="match status" value="1"/>
</dbReference>
<name>A0A840C3G6_9HYPH</name>
<sequence>MRIHLLGGFGEKGRTSLAIESKGYRLMLDAGINTSVSMDDADYYPRVSPAALVATDALIITHAHEDHVTALGWAIAQGFAGRILMGAETARDADMAWAGYAAPADRERARAAAVETLPARGTVALGPFTVTTGRSGHIVGGSWCVIDDGARRFAYCGDVVPESPVFMMDPLPPCDAIAIDASYGDDDVPARERARQVAAFVARHPQGCVLPTPLAGRSLELLAILPEPIALAPDMRESLAAQLAAQEWLRPGIRDRLAERLAAAADWREGEPLPKAALLCYDGMGMSGPSATILPLAERQGHPVLFTGHLPKGSPGDRMVRAGRAAWNRLPTHPTLGENRAIVAASGARIVLGHSCDPATLRALAAHIPLLRADLATGTSLDI</sequence>
<dbReference type="InterPro" id="IPR036866">
    <property type="entry name" value="RibonucZ/Hydroxyglut_hydro"/>
</dbReference>
<accession>A0A840C3G6</accession>
<protein>
    <recommendedName>
        <fullName evidence="1">Metallo-beta-lactamase domain-containing protein</fullName>
    </recommendedName>
</protein>
<dbReference type="InterPro" id="IPR050698">
    <property type="entry name" value="MBL"/>
</dbReference>
<evidence type="ECO:0000313" key="2">
    <source>
        <dbReference type="EMBL" id="MBB4019383.1"/>
    </source>
</evidence>
<dbReference type="SMART" id="SM00849">
    <property type="entry name" value="Lactamase_B"/>
    <property type="match status" value="1"/>
</dbReference>
<dbReference type="PANTHER" id="PTHR11203:SF37">
    <property type="entry name" value="INTEGRATOR COMPLEX SUBUNIT 11"/>
    <property type="match status" value="1"/>
</dbReference>
<evidence type="ECO:0000259" key="1">
    <source>
        <dbReference type="SMART" id="SM00849"/>
    </source>
</evidence>
<dbReference type="AlphaFoldDB" id="A0A840C3G6"/>